<dbReference type="Gene3D" id="3.90.1720.30">
    <property type="entry name" value="PPPDE domains"/>
    <property type="match status" value="1"/>
</dbReference>
<protein>
    <submittedName>
        <fullName evidence="5">PPPDE putative peptidase domain containing protein</fullName>
    </submittedName>
</protein>
<dbReference type="SMART" id="SM01179">
    <property type="entry name" value="DUF862"/>
    <property type="match status" value="1"/>
</dbReference>
<keyword evidence="3" id="KW-0378">Hydrolase</keyword>
<proteinExistence type="inferred from homology"/>
<reference evidence="5 6" key="1">
    <citation type="journal article" date="2022" name="bioRxiv">
        <title>Genomics of Preaxostyla Flagellates Illuminates Evolutionary Transitions and the Path Towards Mitochondrial Loss.</title>
        <authorList>
            <person name="Novak L.V.F."/>
            <person name="Treitli S.C."/>
            <person name="Pyrih J."/>
            <person name="Halakuc P."/>
            <person name="Pipaliya S.V."/>
            <person name="Vacek V."/>
            <person name="Brzon O."/>
            <person name="Soukal P."/>
            <person name="Eme L."/>
            <person name="Dacks J.B."/>
            <person name="Karnkowska A."/>
            <person name="Elias M."/>
            <person name="Hampl V."/>
        </authorList>
    </citation>
    <scope>NUCLEOTIDE SEQUENCE [LARGE SCALE GENOMIC DNA]</scope>
    <source>
        <strain evidence="5">NAU3</strain>
        <tissue evidence="5">Gut</tissue>
    </source>
</reference>
<evidence type="ECO:0000313" key="5">
    <source>
        <dbReference type="EMBL" id="KAK2952552.1"/>
    </source>
</evidence>
<accession>A0ABQ9XJE2</accession>
<dbReference type="EMBL" id="JARBJD010000102">
    <property type="protein sequence ID" value="KAK2952552.1"/>
    <property type="molecule type" value="Genomic_DNA"/>
</dbReference>
<keyword evidence="6" id="KW-1185">Reference proteome</keyword>
<dbReference type="PANTHER" id="PTHR12378">
    <property type="entry name" value="DESUMOYLATING ISOPEPTIDASE"/>
    <property type="match status" value="1"/>
</dbReference>
<dbReference type="PANTHER" id="PTHR12378:SF7">
    <property type="entry name" value="DESUMOYLATING ISOPEPTIDASE 1"/>
    <property type="match status" value="1"/>
</dbReference>
<evidence type="ECO:0000313" key="6">
    <source>
        <dbReference type="Proteomes" id="UP001281761"/>
    </source>
</evidence>
<dbReference type="Proteomes" id="UP001281761">
    <property type="component" value="Unassembled WGS sequence"/>
</dbReference>
<feature type="domain" description="PPPDE" evidence="4">
    <location>
        <begin position="3"/>
        <end position="150"/>
    </location>
</feature>
<evidence type="ECO:0000259" key="4">
    <source>
        <dbReference type="PROSITE" id="PS51858"/>
    </source>
</evidence>
<comment type="caution">
    <text evidence="5">The sequence shown here is derived from an EMBL/GenBank/DDBJ whole genome shotgun (WGS) entry which is preliminary data.</text>
</comment>
<dbReference type="InterPro" id="IPR008580">
    <property type="entry name" value="PPPDE_dom"/>
</dbReference>
<gene>
    <name evidence="5" type="ORF">BLNAU_12518</name>
</gene>
<organism evidence="5 6">
    <name type="scientific">Blattamonas nauphoetae</name>
    <dbReference type="NCBI Taxonomy" id="2049346"/>
    <lineage>
        <taxon>Eukaryota</taxon>
        <taxon>Metamonada</taxon>
        <taxon>Preaxostyla</taxon>
        <taxon>Oxymonadida</taxon>
        <taxon>Blattamonas</taxon>
    </lineage>
</organism>
<dbReference type="PROSITE" id="PS51858">
    <property type="entry name" value="PPPDE"/>
    <property type="match status" value="1"/>
</dbReference>
<comment type="similarity">
    <text evidence="1">Belongs to the DeSI family.</text>
</comment>
<name>A0ABQ9XJE2_9EUKA</name>
<keyword evidence="2" id="KW-0645">Protease</keyword>
<evidence type="ECO:0000256" key="3">
    <source>
        <dbReference type="ARBA" id="ARBA00022801"/>
    </source>
</evidence>
<dbReference type="Pfam" id="PF05903">
    <property type="entry name" value="Peptidase_C97"/>
    <property type="match status" value="1"/>
</dbReference>
<evidence type="ECO:0000256" key="2">
    <source>
        <dbReference type="ARBA" id="ARBA00022670"/>
    </source>
</evidence>
<sequence>MTSRVRVVVYDIAHKFPQIARNYLSKHNFPYVFHTEIQAFGCTYLFANGIIRYEHQYQTCLVRLNIHNLGTTDKTQETFEQWLRTRIADYAPEKYHILKWNCTDFANDVSLYLTGQPIPQYIYSQSKLLRGSFMGQLSRPIFSLIYSKGYRGDGHEGVLFPEHLRHP</sequence>
<dbReference type="InterPro" id="IPR042266">
    <property type="entry name" value="PPPDE_sf"/>
</dbReference>
<evidence type="ECO:0000256" key="1">
    <source>
        <dbReference type="ARBA" id="ARBA00008140"/>
    </source>
</evidence>